<dbReference type="Proteomes" id="UP000252139">
    <property type="component" value="Unassembled WGS sequence"/>
</dbReference>
<organism evidence="1 2">
    <name type="scientific">Rhizopus azygosporus</name>
    <name type="common">Rhizopus microsporus var. azygosporus</name>
    <dbReference type="NCBI Taxonomy" id="86630"/>
    <lineage>
        <taxon>Eukaryota</taxon>
        <taxon>Fungi</taxon>
        <taxon>Fungi incertae sedis</taxon>
        <taxon>Mucoromycota</taxon>
        <taxon>Mucoromycotina</taxon>
        <taxon>Mucoromycetes</taxon>
        <taxon>Mucorales</taxon>
        <taxon>Mucorineae</taxon>
        <taxon>Rhizopodaceae</taxon>
        <taxon>Rhizopus</taxon>
    </lineage>
</organism>
<accession>A0A367JU35</accession>
<sequence>MNMNLFEEHKDKLKNYAEEELLDVTKYDEILCKKIVINKQTCHDYLASGIDYVLKHFQENDKFVHHTNSLRRKLEKIRRDETNRMFWCDLAPRMMKDPVLAEYQRRSQHNGAELMVVGIKKAAKRSDISVGTPSKGNPYNSSMKVRAESSVLTREKLRRKYSCLSEERNGISVLDLVDRSSSSQKLLFSDEAWTQTISLFESELALELLPASPCLTSTWLIISKTIATSNSITLGLDYIYKIHSKQNSQSKAYLKLFEHM</sequence>
<name>A0A367JU35_RHIAZ</name>
<keyword evidence="2" id="KW-1185">Reference proteome</keyword>
<dbReference type="AlphaFoldDB" id="A0A367JU35"/>
<gene>
    <name evidence="1" type="ORF">CU097_007306</name>
</gene>
<evidence type="ECO:0000313" key="2">
    <source>
        <dbReference type="Proteomes" id="UP000252139"/>
    </source>
</evidence>
<protein>
    <submittedName>
        <fullName evidence="1">Uncharacterized protein</fullName>
    </submittedName>
</protein>
<reference evidence="1 2" key="1">
    <citation type="journal article" date="2018" name="G3 (Bethesda)">
        <title>Phylogenetic and Phylogenomic Definition of Rhizopus Species.</title>
        <authorList>
            <person name="Gryganskyi A.P."/>
            <person name="Golan J."/>
            <person name="Dolatabadi S."/>
            <person name="Mondo S."/>
            <person name="Robb S."/>
            <person name="Idnurm A."/>
            <person name="Muszewska A."/>
            <person name="Steczkiewicz K."/>
            <person name="Masonjones S."/>
            <person name="Liao H.L."/>
            <person name="Gajdeczka M.T."/>
            <person name="Anike F."/>
            <person name="Vuek A."/>
            <person name="Anishchenko I.M."/>
            <person name="Voigt K."/>
            <person name="de Hoog G.S."/>
            <person name="Smith M.E."/>
            <person name="Heitman J."/>
            <person name="Vilgalys R."/>
            <person name="Stajich J.E."/>
        </authorList>
    </citation>
    <scope>NUCLEOTIDE SEQUENCE [LARGE SCALE GENOMIC DNA]</scope>
    <source>
        <strain evidence="1 2">CBS 357.93</strain>
    </source>
</reference>
<comment type="caution">
    <text evidence="1">The sequence shown here is derived from an EMBL/GenBank/DDBJ whole genome shotgun (WGS) entry which is preliminary data.</text>
</comment>
<proteinExistence type="predicted"/>
<evidence type="ECO:0000313" key="1">
    <source>
        <dbReference type="EMBL" id="RCH93201.1"/>
    </source>
</evidence>
<dbReference type="EMBL" id="PJQL01000728">
    <property type="protein sequence ID" value="RCH93201.1"/>
    <property type="molecule type" value="Genomic_DNA"/>
</dbReference>